<organism evidence="4 5">
    <name type="scientific">Stomoxys calcitrans</name>
    <name type="common">Stable fly</name>
    <name type="synonym">Conops calcitrans</name>
    <dbReference type="NCBI Taxonomy" id="35570"/>
    <lineage>
        <taxon>Eukaryota</taxon>
        <taxon>Metazoa</taxon>
        <taxon>Ecdysozoa</taxon>
        <taxon>Arthropoda</taxon>
        <taxon>Hexapoda</taxon>
        <taxon>Insecta</taxon>
        <taxon>Pterygota</taxon>
        <taxon>Neoptera</taxon>
        <taxon>Endopterygota</taxon>
        <taxon>Diptera</taxon>
        <taxon>Brachycera</taxon>
        <taxon>Muscomorpha</taxon>
        <taxon>Muscoidea</taxon>
        <taxon>Muscidae</taxon>
        <taxon>Stomoxys</taxon>
    </lineage>
</organism>
<evidence type="ECO:0000313" key="4">
    <source>
        <dbReference type="EnsemblMetazoa" id="SCAU004126-PA"/>
    </source>
</evidence>
<feature type="domain" description="Fibrinogen C-terminal" evidence="3">
    <location>
        <begin position="74"/>
        <end position="258"/>
    </location>
</feature>
<name>A0A1I8P1Z9_STOCA</name>
<dbReference type="InterPro" id="IPR020837">
    <property type="entry name" value="Fibrinogen_CS"/>
</dbReference>
<dbReference type="CDD" id="cd00087">
    <property type="entry name" value="FReD"/>
    <property type="match status" value="1"/>
</dbReference>
<gene>
    <name evidence="4" type="primary">106087567</name>
</gene>
<feature type="chain" id="PRO_5009325896" description="Fibrinogen C-terminal domain-containing protein" evidence="2">
    <location>
        <begin position="21"/>
        <end position="258"/>
    </location>
</feature>
<dbReference type="InterPro" id="IPR036056">
    <property type="entry name" value="Fibrinogen-like_C"/>
</dbReference>
<dbReference type="PANTHER" id="PTHR19143:SF327">
    <property type="entry name" value="FI21813P1-RELATED"/>
    <property type="match status" value="1"/>
</dbReference>
<reference evidence="4" key="1">
    <citation type="submission" date="2020-05" db="UniProtKB">
        <authorList>
            <consortium name="EnsemblMetazoa"/>
        </authorList>
    </citation>
    <scope>IDENTIFICATION</scope>
    <source>
        <strain evidence="4">USDA</strain>
    </source>
</reference>
<dbReference type="AlphaFoldDB" id="A0A1I8P1Z9"/>
<sequence>MNIFKNLLIFAFIYFNSIESANIPTDESNSLVKVESLKLKLQQLELDVRKQLVAGKLQWQLQTFQKWYQDAEKCSRDISYIFDDWTIIQRRINANENFHRNWTDYSNGFGDKQGSYFLGLEEIHQLTNSQPQELLVLLGDDEGKVAYAKYENVVIGSEKEKYELKELGEYSGDAGDSLRYHVGKQFSTFDQDNNDEMQRCAKVWVGGWWFGECFDSNLNGSNMKHKSGSISNEGIVWKHWHGMNYSLEFAQMMIRSKV</sequence>
<dbReference type="Gene3D" id="3.90.215.10">
    <property type="entry name" value="Gamma Fibrinogen, chain A, domain 1"/>
    <property type="match status" value="1"/>
</dbReference>
<dbReference type="STRING" id="35570.A0A1I8P1Z9"/>
<dbReference type="Proteomes" id="UP000095300">
    <property type="component" value="Unassembled WGS sequence"/>
</dbReference>
<dbReference type="GO" id="GO:0005615">
    <property type="term" value="C:extracellular space"/>
    <property type="evidence" value="ECO:0007669"/>
    <property type="project" value="TreeGrafter"/>
</dbReference>
<keyword evidence="2" id="KW-0732">Signal</keyword>
<keyword evidence="5" id="KW-1185">Reference proteome</keyword>
<evidence type="ECO:0000259" key="3">
    <source>
        <dbReference type="PROSITE" id="PS51406"/>
    </source>
</evidence>
<dbReference type="InterPro" id="IPR002181">
    <property type="entry name" value="Fibrinogen_a/b/g_C_dom"/>
</dbReference>
<dbReference type="VEuPathDB" id="VectorBase:SCAU004126"/>
<dbReference type="EnsemblMetazoa" id="SCAU004126-RA">
    <property type="protein sequence ID" value="SCAU004126-PA"/>
    <property type="gene ID" value="SCAU004126"/>
</dbReference>
<dbReference type="InterPro" id="IPR050373">
    <property type="entry name" value="Fibrinogen_C-term_domain"/>
</dbReference>
<dbReference type="Pfam" id="PF00147">
    <property type="entry name" value="Fibrinogen_C"/>
    <property type="match status" value="1"/>
</dbReference>
<dbReference type="PANTHER" id="PTHR19143">
    <property type="entry name" value="FIBRINOGEN/TENASCIN/ANGIOPOEITIN"/>
    <property type="match status" value="1"/>
</dbReference>
<accession>A0A1I8P1Z9</accession>
<dbReference type="PROSITE" id="PS51406">
    <property type="entry name" value="FIBRINOGEN_C_2"/>
    <property type="match status" value="1"/>
</dbReference>
<dbReference type="InterPro" id="IPR014716">
    <property type="entry name" value="Fibrinogen_a/b/g_C_1"/>
</dbReference>
<feature type="signal peptide" evidence="2">
    <location>
        <begin position="1"/>
        <end position="20"/>
    </location>
</feature>
<dbReference type="SUPFAM" id="SSF56496">
    <property type="entry name" value="Fibrinogen C-terminal domain-like"/>
    <property type="match status" value="1"/>
</dbReference>
<dbReference type="OrthoDB" id="266020at2759"/>
<evidence type="ECO:0000256" key="2">
    <source>
        <dbReference type="SAM" id="SignalP"/>
    </source>
</evidence>
<keyword evidence="1" id="KW-1015">Disulfide bond</keyword>
<dbReference type="SMART" id="SM00186">
    <property type="entry name" value="FBG"/>
    <property type="match status" value="1"/>
</dbReference>
<dbReference type="KEGG" id="scac:106087567"/>
<dbReference type="PROSITE" id="PS00514">
    <property type="entry name" value="FIBRINOGEN_C_1"/>
    <property type="match status" value="1"/>
</dbReference>
<evidence type="ECO:0000313" key="5">
    <source>
        <dbReference type="Proteomes" id="UP000095300"/>
    </source>
</evidence>
<protein>
    <recommendedName>
        <fullName evidence="3">Fibrinogen C-terminal domain-containing protein</fullName>
    </recommendedName>
</protein>
<proteinExistence type="predicted"/>
<evidence type="ECO:0000256" key="1">
    <source>
        <dbReference type="ARBA" id="ARBA00023157"/>
    </source>
</evidence>